<dbReference type="InterPro" id="IPR025443">
    <property type="entry name" value="DUF4307"/>
</dbReference>
<evidence type="ECO:0000256" key="1">
    <source>
        <dbReference type="SAM" id="Phobius"/>
    </source>
</evidence>
<dbReference type="Proteomes" id="UP000198398">
    <property type="component" value="Chromosome"/>
</dbReference>
<sequence length="130" mass="13979">MTDASDRRADRYGKPLVGRRTARVLMALAGALFLAAVFYVGVQASSTPVRTEVLAYEHVSDDVIAVDFRVTMDPGTEASCTIQALNKGRAQVGFVEAAIPAQDTRRSTHHVEISTQGDAVSAEIINCEAR</sequence>
<evidence type="ECO:0000313" key="2">
    <source>
        <dbReference type="EMBL" id="ASK65114.1"/>
    </source>
</evidence>
<dbReference type="RefSeq" id="WP_089064361.1">
    <property type="nucleotide sequence ID" value="NZ_CP022316.1"/>
</dbReference>
<dbReference type="Pfam" id="PF14155">
    <property type="entry name" value="DUF4307"/>
    <property type="match status" value="1"/>
</dbReference>
<proteinExistence type="predicted"/>
<organism evidence="2 3">
    <name type="scientific">Brachybacterium avium</name>
    <dbReference type="NCBI Taxonomy" id="2017485"/>
    <lineage>
        <taxon>Bacteria</taxon>
        <taxon>Bacillati</taxon>
        <taxon>Actinomycetota</taxon>
        <taxon>Actinomycetes</taxon>
        <taxon>Micrococcales</taxon>
        <taxon>Dermabacteraceae</taxon>
        <taxon>Brachybacterium</taxon>
    </lineage>
</organism>
<dbReference type="OrthoDB" id="4793644at2"/>
<evidence type="ECO:0008006" key="4">
    <source>
        <dbReference type="Google" id="ProtNLM"/>
    </source>
</evidence>
<keyword evidence="3" id="KW-1185">Reference proteome</keyword>
<reference evidence="3" key="1">
    <citation type="submission" date="2017-07" db="EMBL/GenBank/DDBJ databases">
        <title>Brachybacterium sp. VR2415.</title>
        <authorList>
            <person name="Tak E.J."/>
            <person name="Bae J.-W."/>
        </authorList>
    </citation>
    <scope>NUCLEOTIDE SEQUENCE [LARGE SCALE GENOMIC DNA]</scope>
    <source>
        <strain evidence="3">VR2415</strain>
    </source>
</reference>
<keyword evidence="1" id="KW-0472">Membrane</keyword>
<keyword evidence="1" id="KW-1133">Transmembrane helix</keyword>
<gene>
    <name evidence="2" type="ORF">CFK39_03915</name>
</gene>
<dbReference type="AlphaFoldDB" id="A0A220UA16"/>
<accession>A0A220UA16</accession>
<dbReference type="EMBL" id="CP022316">
    <property type="protein sequence ID" value="ASK65114.1"/>
    <property type="molecule type" value="Genomic_DNA"/>
</dbReference>
<evidence type="ECO:0000313" key="3">
    <source>
        <dbReference type="Proteomes" id="UP000198398"/>
    </source>
</evidence>
<name>A0A220UA16_9MICO</name>
<keyword evidence="1" id="KW-0812">Transmembrane</keyword>
<protein>
    <recommendedName>
        <fullName evidence="4">DUF4307 domain-containing protein</fullName>
    </recommendedName>
</protein>
<dbReference type="KEGG" id="brv:CFK39_03915"/>
<feature type="transmembrane region" description="Helical" evidence="1">
    <location>
        <begin position="21"/>
        <end position="42"/>
    </location>
</feature>